<dbReference type="Proteomes" id="UP001302274">
    <property type="component" value="Unassembled WGS sequence"/>
</dbReference>
<comment type="subunit">
    <text evidence="4">EntB, EntD, EntE, and EntF form a multienzyme complex called enterobactin synthase.</text>
</comment>
<dbReference type="RefSeq" id="WP_323575333.1">
    <property type="nucleotide sequence ID" value="NZ_JAYGJQ010000001.1"/>
</dbReference>
<dbReference type="InterPro" id="IPR041354">
    <property type="entry name" value="4PPT_N"/>
</dbReference>
<dbReference type="EMBL" id="JAYGJQ010000001">
    <property type="protein sequence ID" value="MEA9355706.1"/>
    <property type="molecule type" value="Genomic_DNA"/>
</dbReference>
<dbReference type="SUPFAM" id="SSF56214">
    <property type="entry name" value="4'-phosphopantetheinyl transferase"/>
    <property type="match status" value="1"/>
</dbReference>
<dbReference type="Pfam" id="PF01648">
    <property type="entry name" value="ACPS"/>
    <property type="match status" value="1"/>
</dbReference>
<comment type="function">
    <text evidence="1">Involved in the biosynthesis of the siderophore enterobactin (enterochelin), which is a macrocyclic trimeric lactone of N-(2,3-dihydroxybenzoyl)-serine. The serine trilactone serves as a scaffolding for the three catechol functionalities that provide hexadentate coordination for the tightly ligated iron(2+) atoms. Plays an essential role in the assembly of the enterobactin by catalyzing the transfer of the 4'-phosphopantetheine (Ppant) moiety from coenzyme A to the apo-domains of both EntB (ArCP domain) and EntF (PCP domain) to yield their holo-forms which make them competent for the activation of 2,3-dihydroxybenzoate (DHB) and L-serine, respectively.</text>
</comment>
<evidence type="ECO:0000256" key="8">
    <source>
        <dbReference type="ARBA" id="ARBA00029894"/>
    </source>
</evidence>
<evidence type="ECO:0000256" key="9">
    <source>
        <dbReference type="ARBA" id="ARBA00031996"/>
    </source>
</evidence>
<evidence type="ECO:0000256" key="5">
    <source>
        <dbReference type="ARBA" id="ARBA00019087"/>
    </source>
</evidence>
<evidence type="ECO:0000256" key="1">
    <source>
        <dbReference type="ARBA" id="ARBA00003937"/>
    </source>
</evidence>
<name>A0ABU5VRM0_9BACT</name>
<evidence type="ECO:0000256" key="3">
    <source>
        <dbReference type="ARBA" id="ARBA00008342"/>
    </source>
</evidence>
<comment type="similarity">
    <text evidence="3">Belongs to the P-Pant transferase superfamily. EntD family.</text>
</comment>
<dbReference type="PANTHER" id="PTHR38096:SF1">
    <property type="entry name" value="ENTEROBACTIN SYNTHASE COMPONENT D"/>
    <property type="match status" value="1"/>
</dbReference>
<dbReference type="PANTHER" id="PTHR38096">
    <property type="entry name" value="ENTEROBACTIN SYNTHASE COMPONENT D"/>
    <property type="match status" value="1"/>
</dbReference>
<keyword evidence="15" id="KW-1185">Reference proteome</keyword>
<evidence type="ECO:0000256" key="6">
    <source>
        <dbReference type="ARBA" id="ARBA00022679"/>
    </source>
</evidence>
<evidence type="ECO:0000256" key="10">
    <source>
        <dbReference type="ARBA" id="ARBA00049176"/>
    </source>
</evidence>
<dbReference type="GO" id="GO:0016740">
    <property type="term" value="F:transferase activity"/>
    <property type="evidence" value="ECO:0007669"/>
    <property type="project" value="UniProtKB-KW"/>
</dbReference>
<sequence length="225" mass="25264">MNSTETWSKLFSKSSFFAINKEEDLDSHLAKIQSQIIYDKKVDGFHPNRKDEFLLGRVCASKAFELCTGDELLSLPVNADRSPQWPSDVVGTISHNQYWVGAAVAKSSDLVGLGMDFEVMGRTRLELAKQIRTGEDIKQHSKLSDEELLTVIFSCKESLYKALYPSVQKFFGFEDAAVVELDLDNGMFTINLLTQLSLKFGINSHQSFIGRIALDNRNCLTVLEV</sequence>
<comment type="caution">
    <text evidence="14">The sequence shown here is derived from an EMBL/GenBank/DDBJ whole genome shotgun (WGS) entry which is preliminary data.</text>
</comment>
<accession>A0ABU5VRM0</accession>
<dbReference type="PRINTS" id="PR01399">
    <property type="entry name" value="ENTSNTHTASED"/>
</dbReference>
<evidence type="ECO:0000256" key="11">
    <source>
        <dbReference type="ARBA" id="ARBA00049191"/>
    </source>
</evidence>
<comment type="pathway">
    <text evidence="2">Siderophore biosynthesis; enterobactin biosynthesis.</text>
</comment>
<keyword evidence="7" id="KW-0259">Enterobactin biosynthesis</keyword>
<evidence type="ECO:0000313" key="14">
    <source>
        <dbReference type="EMBL" id="MEA9355706.1"/>
    </source>
</evidence>
<comment type="catalytic activity">
    <reaction evidence="11">
        <text>apo-[peptidyl-carrier protein] + CoA = holo-[peptidyl-carrier protein] + adenosine 3',5'-bisphosphate + H(+)</text>
        <dbReference type="Rhea" id="RHEA:46228"/>
        <dbReference type="Rhea" id="RHEA-COMP:11479"/>
        <dbReference type="Rhea" id="RHEA-COMP:11480"/>
        <dbReference type="ChEBI" id="CHEBI:15378"/>
        <dbReference type="ChEBI" id="CHEBI:29999"/>
        <dbReference type="ChEBI" id="CHEBI:57287"/>
        <dbReference type="ChEBI" id="CHEBI:58343"/>
        <dbReference type="ChEBI" id="CHEBI:64479"/>
    </reaction>
</comment>
<dbReference type="InterPro" id="IPR008278">
    <property type="entry name" value="4-PPantetheinyl_Trfase_dom"/>
</dbReference>
<evidence type="ECO:0000313" key="15">
    <source>
        <dbReference type="Proteomes" id="UP001302274"/>
    </source>
</evidence>
<dbReference type="Pfam" id="PF17837">
    <property type="entry name" value="4PPT_N"/>
    <property type="match status" value="1"/>
</dbReference>
<gene>
    <name evidence="14" type="ORF">SHI21_05825</name>
</gene>
<reference evidence="14 15" key="1">
    <citation type="submission" date="2023-11" db="EMBL/GenBank/DDBJ databases">
        <title>A Novel Polar Bacteriovorax (B. antarcticus) Isolated from the Biocrust in Antarctica.</title>
        <authorList>
            <person name="Mun W."/>
            <person name="Choi S.Y."/>
            <person name="Mitchell R.J."/>
        </authorList>
    </citation>
    <scope>NUCLEOTIDE SEQUENCE [LARGE SCALE GENOMIC DNA]</scope>
    <source>
        <strain evidence="14 15">PP10</strain>
    </source>
</reference>
<organism evidence="14 15">
    <name type="scientific">Bacteriovorax antarcticus</name>
    <dbReference type="NCBI Taxonomy" id="3088717"/>
    <lineage>
        <taxon>Bacteria</taxon>
        <taxon>Pseudomonadati</taxon>
        <taxon>Bdellovibrionota</taxon>
        <taxon>Bacteriovoracia</taxon>
        <taxon>Bacteriovoracales</taxon>
        <taxon>Bacteriovoracaceae</taxon>
        <taxon>Bacteriovorax</taxon>
    </lineage>
</organism>
<protein>
    <recommendedName>
        <fullName evidence="5">Enterobactin synthase component D</fullName>
    </recommendedName>
    <alternativeName>
        <fullName evidence="8">4'-phosphopantetheinyl transferase EntD</fullName>
    </alternativeName>
    <alternativeName>
        <fullName evidence="9">Enterochelin synthase D</fullName>
    </alternativeName>
</protein>
<evidence type="ECO:0000259" key="13">
    <source>
        <dbReference type="Pfam" id="PF17837"/>
    </source>
</evidence>
<comment type="catalytic activity">
    <reaction evidence="10">
        <text>apo-[aryl-carrier protein] + CoA = holo-[aryl-carrier protein] + adenosine 3',5'-bisphosphate + H(+)</text>
        <dbReference type="Rhea" id="RHEA:48404"/>
        <dbReference type="Rhea" id="RHEA-COMP:15903"/>
        <dbReference type="Rhea" id="RHEA-COMP:17557"/>
        <dbReference type="ChEBI" id="CHEBI:15378"/>
        <dbReference type="ChEBI" id="CHEBI:29999"/>
        <dbReference type="ChEBI" id="CHEBI:57287"/>
        <dbReference type="ChEBI" id="CHEBI:58343"/>
        <dbReference type="ChEBI" id="CHEBI:64479"/>
    </reaction>
</comment>
<dbReference type="InterPro" id="IPR003542">
    <property type="entry name" value="Enbac_synth_compD-like"/>
</dbReference>
<proteinExistence type="inferred from homology"/>
<evidence type="ECO:0000256" key="2">
    <source>
        <dbReference type="ARBA" id="ARBA00004993"/>
    </source>
</evidence>
<keyword evidence="6 14" id="KW-0808">Transferase</keyword>
<evidence type="ECO:0000256" key="7">
    <source>
        <dbReference type="ARBA" id="ARBA00023191"/>
    </source>
</evidence>
<evidence type="ECO:0000259" key="12">
    <source>
        <dbReference type="Pfam" id="PF01648"/>
    </source>
</evidence>
<feature type="domain" description="4'-phosphopantetheinyl transferase" evidence="12">
    <location>
        <begin position="113"/>
        <end position="189"/>
    </location>
</feature>
<feature type="domain" description="4'-phosphopantetheinyl transferase N-terminal" evidence="13">
    <location>
        <begin position="46"/>
        <end position="105"/>
    </location>
</feature>
<dbReference type="InterPro" id="IPR037143">
    <property type="entry name" value="4-PPantetheinyl_Trfase_dom_sf"/>
</dbReference>
<evidence type="ECO:0000256" key="4">
    <source>
        <dbReference type="ARBA" id="ARBA00011503"/>
    </source>
</evidence>